<keyword evidence="3" id="KW-1185">Reference proteome</keyword>
<dbReference type="GO" id="GO:0016301">
    <property type="term" value="F:kinase activity"/>
    <property type="evidence" value="ECO:0007669"/>
    <property type="project" value="UniProtKB-KW"/>
</dbReference>
<gene>
    <name evidence="2" type="ORF">Ctob_002582</name>
</gene>
<keyword evidence="2" id="KW-0418">Kinase</keyword>
<proteinExistence type="predicted"/>
<dbReference type="InterPro" id="IPR001697">
    <property type="entry name" value="Pyr_Knase"/>
</dbReference>
<comment type="caution">
    <text evidence="2">The sequence shown here is derived from an EMBL/GenBank/DDBJ whole genome shotgun (WGS) entry which is preliminary data.</text>
</comment>
<name>A0A0M0J8K2_9EUKA</name>
<dbReference type="Gene3D" id="3.40.1380.20">
    <property type="entry name" value="Pyruvate kinase, C-terminal domain"/>
    <property type="match status" value="1"/>
</dbReference>
<dbReference type="AlphaFoldDB" id="A0A0M0J8K2"/>
<reference evidence="3" key="1">
    <citation type="journal article" date="2015" name="PLoS Genet.">
        <title>Genome Sequence and Transcriptome Analyses of Chrysochromulina tobin: Metabolic Tools for Enhanced Algal Fitness in the Prominent Order Prymnesiales (Haptophyceae).</title>
        <authorList>
            <person name="Hovde B.T."/>
            <person name="Deodato C.R."/>
            <person name="Hunsperger H.M."/>
            <person name="Ryken S.A."/>
            <person name="Yost W."/>
            <person name="Jha R.K."/>
            <person name="Patterson J."/>
            <person name="Monnat R.J. Jr."/>
            <person name="Barlow S.B."/>
            <person name="Starkenburg S.R."/>
            <person name="Cattolico R.A."/>
        </authorList>
    </citation>
    <scope>NUCLEOTIDE SEQUENCE</scope>
    <source>
        <strain evidence="3">CCMP291</strain>
    </source>
</reference>
<dbReference type="Pfam" id="PF02887">
    <property type="entry name" value="PK_C"/>
    <property type="match status" value="1"/>
</dbReference>
<dbReference type="Proteomes" id="UP000037460">
    <property type="component" value="Unassembled WGS sequence"/>
</dbReference>
<dbReference type="SUPFAM" id="SSF52935">
    <property type="entry name" value="PK C-terminal domain-like"/>
    <property type="match status" value="1"/>
</dbReference>
<accession>A0A0M0J8K2</accession>
<dbReference type="PANTHER" id="PTHR11817">
    <property type="entry name" value="PYRUVATE KINASE"/>
    <property type="match status" value="1"/>
</dbReference>
<protein>
    <submittedName>
        <fullName evidence="2">Pyruvate kinase</fullName>
    </submittedName>
</protein>
<dbReference type="GO" id="GO:0030955">
    <property type="term" value="F:potassium ion binding"/>
    <property type="evidence" value="ECO:0007669"/>
    <property type="project" value="InterPro"/>
</dbReference>
<dbReference type="OrthoDB" id="108365at2759"/>
<keyword evidence="2" id="KW-0808">Transferase</keyword>
<keyword evidence="2" id="KW-0670">Pyruvate</keyword>
<feature type="domain" description="Pyruvate kinase C-terminal" evidence="1">
    <location>
        <begin position="33"/>
        <end position="145"/>
    </location>
</feature>
<sequence>MASVCREAEAAIFYSSIVSDMEAVMPLPLEPSDSVAKAVVEAATCSGAVLIVTLTVGGTSARLISKHRPRCPILVLASDPNVGAACNLHRGCIPFAVPEGVPIHGHEDERFAAAITIAKQAKLAKSGDKIVLAHGVRHGVLSLSNFKLVKLA</sequence>
<dbReference type="InterPro" id="IPR015795">
    <property type="entry name" value="Pyrv_Knase_C"/>
</dbReference>
<dbReference type="GO" id="GO:0000287">
    <property type="term" value="F:magnesium ion binding"/>
    <property type="evidence" value="ECO:0007669"/>
    <property type="project" value="InterPro"/>
</dbReference>
<organism evidence="2 3">
    <name type="scientific">Chrysochromulina tobinii</name>
    <dbReference type="NCBI Taxonomy" id="1460289"/>
    <lineage>
        <taxon>Eukaryota</taxon>
        <taxon>Haptista</taxon>
        <taxon>Haptophyta</taxon>
        <taxon>Prymnesiophyceae</taxon>
        <taxon>Prymnesiales</taxon>
        <taxon>Chrysochromulinaceae</taxon>
        <taxon>Chrysochromulina</taxon>
    </lineage>
</organism>
<dbReference type="GO" id="GO:0004743">
    <property type="term" value="F:pyruvate kinase activity"/>
    <property type="evidence" value="ECO:0007669"/>
    <property type="project" value="InterPro"/>
</dbReference>
<dbReference type="InterPro" id="IPR036918">
    <property type="entry name" value="Pyrv_Knase_C_sf"/>
</dbReference>
<evidence type="ECO:0000313" key="3">
    <source>
        <dbReference type="Proteomes" id="UP000037460"/>
    </source>
</evidence>
<dbReference type="EMBL" id="JWZX01003238">
    <property type="protein sequence ID" value="KOO22919.1"/>
    <property type="molecule type" value="Genomic_DNA"/>
</dbReference>
<evidence type="ECO:0000259" key="1">
    <source>
        <dbReference type="Pfam" id="PF02887"/>
    </source>
</evidence>
<evidence type="ECO:0000313" key="2">
    <source>
        <dbReference type="EMBL" id="KOO22919.1"/>
    </source>
</evidence>